<evidence type="ECO:0000313" key="2">
    <source>
        <dbReference type="Proteomes" id="UP000181942"/>
    </source>
</evidence>
<gene>
    <name evidence="1" type="ORF">SAMN02787118_129106</name>
</gene>
<dbReference type="OrthoDB" id="116741at2"/>
<dbReference type="EMBL" id="FONR01000029">
    <property type="protein sequence ID" value="SFG81786.1"/>
    <property type="molecule type" value="Genomic_DNA"/>
</dbReference>
<name>A0A1I2V3H9_9ACTN</name>
<accession>A0A1I2V3H9</accession>
<dbReference type="Proteomes" id="UP000181942">
    <property type="component" value="Unassembled WGS sequence"/>
</dbReference>
<reference evidence="1 2" key="1">
    <citation type="submission" date="2016-10" db="EMBL/GenBank/DDBJ databases">
        <authorList>
            <person name="de Groot N.N."/>
        </authorList>
    </citation>
    <scope>NUCLEOTIDE SEQUENCE [LARGE SCALE GENOMIC DNA]</scope>
    <source>
        <strain evidence="1 2">OK461</strain>
    </source>
</reference>
<protein>
    <submittedName>
        <fullName evidence="1">Uncharacterized protein</fullName>
    </submittedName>
</protein>
<dbReference type="RefSeq" id="WP_075032835.1">
    <property type="nucleotide sequence ID" value="NZ_FONR01000029.1"/>
</dbReference>
<evidence type="ECO:0000313" key="1">
    <source>
        <dbReference type="EMBL" id="SFG81786.1"/>
    </source>
</evidence>
<sequence>MLFDDDTRLLFARYFDGDRDQYIDDFGSVVPDLFDAVLQHTEDYPGINDPGIKEFVVDHQATACSYFRGAADATITDIQKALRVNKAFQQLLDEAN</sequence>
<organism evidence="1 2">
    <name type="scientific">Streptomyces mirabilis</name>
    <dbReference type="NCBI Taxonomy" id="68239"/>
    <lineage>
        <taxon>Bacteria</taxon>
        <taxon>Bacillati</taxon>
        <taxon>Actinomycetota</taxon>
        <taxon>Actinomycetes</taxon>
        <taxon>Kitasatosporales</taxon>
        <taxon>Streptomycetaceae</taxon>
        <taxon>Streptomyces</taxon>
    </lineage>
</organism>
<dbReference type="AlphaFoldDB" id="A0A1I2V3H9"/>
<proteinExistence type="predicted"/>